<evidence type="ECO:0000313" key="2">
    <source>
        <dbReference type="Proteomes" id="UP000619761"/>
    </source>
</evidence>
<dbReference type="EMBL" id="BMYZ01000001">
    <property type="protein sequence ID" value="GGY67609.1"/>
    <property type="molecule type" value="Genomic_DNA"/>
</dbReference>
<accession>A0ABQ3AXZ0</accession>
<gene>
    <name evidence="1" type="ORF">GCM10011613_09670</name>
</gene>
<protein>
    <submittedName>
        <fullName evidence="1">Uncharacterized protein</fullName>
    </submittedName>
</protein>
<dbReference type="Proteomes" id="UP000619761">
    <property type="component" value="Unassembled WGS sequence"/>
</dbReference>
<organism evidence="1 2">
    <name type="scientific">Cellvibrio zantedeschiae</name>
    <dbReference type="NCBI Taxonomy" id="1237077"/>
    <lineage>
        <taxon>Bacteria</taxon>
        <taxon>Pseudomonadati</taxon>
        <taxon>Pseudomonadota</taxon>
        <taxon>Gammaproteobacteria</taxon>
        <taxon>Cellvibrionales</taxon>
        <taxon>Cellvibrionaceae</taxon>
        <taxon>Cellvibrio</taxon>
    </lineage>
</organism>
<reference evidence="2" key="1">
    <citation type="journal article" date="2019" name="Int. J. Syst. Evol. Microbiol.">
        <title>The Global Catalogue of Microorganisms (GCM) 10K type strain sequencing project: providing services to taxonomists for standard genome sequencing and annotation.</title>
        <authorList>
            <consortium name="The Broad Institute Genomics Platform"/>
            <consortium name="The Broad Institute Genome Sequencing Center for Infectious Disease"/>
            <person name="Wu L."/>
            <person name="Ma J."/>
        </authorList>
    </citation>
    <scope>NUCLEOTIDE SEQUENCE [LARGE SCALE GENOMIC DNA]</scope>
    <source>
        <strain evidence="2">KCTC 32239</strain>
    </source>
</reference>
<keyword evidence="2" id="KW-1185">Reference proteome</keyword>
<proteinExistence type="predicted"/>
<name>A0ABQ3AXZ0_9GAMM</name>
<sequence length="54" mass="6293">MFPWLDRSEYEGMANSSFIFTGKDEYRRLFDGKRNSGVTVAHRATAHDLKQNLK</sequence>
<evidence type="ECO:0000313" key="1">
    <source>
        <dbReference type="EMBL" id="GGY67609.1"/>
    </source>
</evidence>
<comment type="caution">
    <text evidence="1">The sequence shown here is derived from an EMBL/GenBank/DDBJ whole genome shotgun (WGS) entry which is preliminary data.</text>
</comment>